<reference evidence="1 2" key="1">
    <citation type="submission" date="2017-01" db="EMBL/GenBank/DDBJ databases">
        <authorList>
            <person name="Mah S.A."/>
            <person name="Swanson W.J."/>
            <person name="Moy G.W."/>
            <person name="Vacquier V.D."/>
        </authorList>
    </citation>
    <scope>NUCLEOTIDE SEQUENCE [LARGE SCALE GENOMIC DNA]</scope>
    <source>
        <strain evidence="1 2">GSMNP</strain>
    </source>
</reference>
<dbReference type="EMBL" id="LSSN01005554">
    <property type="protein sequence ID" value="OMJ09162.1"/>
    <property type="molecule type" value="Genomic_DNA"/>
</dbReference>
<organism evidence="1 2">
    <name type="scientific">Smittium culicis</name>
    <dbReference type="NCBI Taxonomy" id="133412"/>
    <lineage>
        <taxon>Eukaryota</taxon>
        <taxon>Fungi</taxon>
        <taxon>Fungi incertae sedis</taxon>
        <taxon>Zoopagomycota</taxon>
        <taxon>Kickxellomycotina</taxon>
        <taxon>Harpellomycetes</taxon>
        <taxon>Harpellales</taxon>
        <taxon>Legeriomycetaceae</taxon>
        <taxon>Smittium</taxon>
    </lineage>
</organism>
<proteinExistence type="predicted"/>
<accession>A0A1R1X3G2</accession>
<evidence type="ECO:0000313" key="2">
    <source>
        <dbReference type="Proteomes" id="UP000187283"/>
    </source>
</evidence>
<name>A0A1R1X3G2_9FUNG</name>
<evidence type="ECO:0000313" key="1">
    <source>
        <dbReference type="EMBL" id="OMJ09162.1"/>
    </source>
</evidence>
<sequence>MRVTDYNSGYPDVEIRNSLPFFNRFIGISTNTTSSINSGFRNQKRKIFAIQEQKLKLYDMYYQLRFLKEQGLSDLAI</sequence>
<dbReference type="AlphaFoldDB" id="A0A1R1X3G2"/>
<comment type="caution">
    <text evidence="1">The sequence shown here is derived from an EMBL/GenBank/DDBJ whole genome shotgun (WGS) entry which is preliminary data.</text>
</comment>
<keyword evidence="2" id="KW-1185">Reference proteome</keyword>
<gene>
    <name evidence="1" type="ORF">AYI70_g11087</name>
</gene>
<dbReference type="Proteomes" id="UP000187283">
    <property type="component" value="Unassembled WGS sequence"/>
</dbReference>
<protein>
    <submittedName>
        <fullName evidence="1">Uncharacterized protein</fullName>
    </submittedName>
</protein>